<dbReference type="AlphaFoldDB" id="A0A167I795"/>
<feature type="compositionally biased region" description="Polar residues" evidence="1">
    <location>
        <begin position="139"/>
        <end position="153"/>
    </location>
</feature>
<gene>
    <name evidence="2" type="ORF">CALVIDRAFT_309012</name>
</gene>
<sequence length="161" mass="17221">MKVRCGAVASSDTVLICLRDNVPMTTAVESSDRAWSTPPAVQTGCNPAARRRRLIAVPLCLLQRGKRCGTLAVVARNALALNQVLVDCQGSSMDISSLSRRGSRDQPWTTAGYGGSHEAWHPGAFLPAVWAPLRSTPMSSASSTFIRDSSTAPTWADEHGR</sequence>
<protein>
    <submittedName>
        <fullName evidence="2">Uncharacterized protein</fullName>
    </submittedName>
</protein>
<accession>A0A167I795</accession>
<feature type="region of interest" description="Disordered" evidence="1">
    <location>
        <begin position="139"/>
        <end position="161"/>
    </location>
</feature>
<keyword evidence="3" id="KW-1185">Reference proteome</keyword>
<evidence type="ECO:0000256" key="1">
    <source>
        <dbReference type="SAM" id="MobiDB-lite"/>
    </source>
</evidence>
<dbReference type="EMBL" id="KV417311">
    <property type="protein sequence ID" value="KZO92368.1"/>
    <property type="molecule type" value="Genomic_DNA"/>
</dbReference>
<organism evidence="2 3">
    <name type="scientific">Calocera viscosa (strain TUFC12733)</name>
    <dbReference type="NCBI Taxonomy" id="1330018"/>
    <lineage>
        <taxon>Eukaryota</taxon>
        <taxon>Fungi</taxon>
        <taxon>Dikarya</taxon>
        <taxon>Basidiomycota</taxon>
        <taxon>Agaricomycotina</taxon>
        <taxon>Dacrymycetes</taxon>
        <taxon>Dacrymycetales</taxon>
        <taxon>Dacrymycetaceae</taxon>
        <taxon>Calocera</taxon>
    </lineage>
</organism>
<dbReference type="Proteomes" id="UP000076738">
    <property type="component" value="Unassembled WGS sequence"/>
</dbReference>
<reference evidence="2 3" key="1">
    <citation type="journal article" date="2016" name="Mol. Biol. Evol.">
        <title>Comparative Genomics of Early-Diverging Mushroom-Forming Fungi Provides Insights into the Origins of Lignocellulose Decay Capabilities.</title>
        <authorList>
            <person name="Nagy L.G."/>
            <person name="Riley R."/>
            <person name="Tritt A."/>
            <person name="Adam C."/>
            <person name="Daum C."/>
            <person name="Floudas D."/>
            <person name="Sun H."/>
            <person name="Yadav J.S."/>
            <person name="Pangilinan J."/>
            <person name="Larsson K.H."/>
            <person name="Matsuura K."/>
            <person name="Barry K."/>
            <person name="Labutti K."/>
            <person name="Kuo R."/>
            <person name="Ohm R.A."/>
            <person name="Bhattacharya S.S."/>
            <person name="Shirouzu T."/>
            <person name="Yoshinaga Y."/>
            <person name="Martin F.M."/>
            <person name="Grigoriev I.V."/>
            <person name="Hibbett D.S."/>
        </authorList>
    </citation>
    <scope>NUCLEOTIDE SEQUENCE [LARGE SCALE GENOMIC DNA]</scope>
    <source>
        <strain evidence="2 3">TUFC12733</strain>
    </source>
</reference>
<proteinExistence type="predicted"/>
<evidence type="ECO:0000313" key="3">
    <source>
        <dbReference type="Proteomes" id="UP000076738"/>
    </source>
</evidence>
<name>A0A167I795_CALVF</name>
<evidence type="ECO:0000313" key="2">
    <source>
        <dbReference type="EMBL" id="KZO92368.1"/>
    </source>
</evidence>